<evidence type="ECO:0000313" key="3">
    <source>
        <dbReference type="EMBL" id="UXX41845.1"/>
    </source>
</evidence>
<dbReference type="Gene3D" id="2.170.140.10">
    <property type="entry name" value="Chitin binding domain"/>
    <property type="match status" value="1"/>
</dbReference>
<keyword evidence="1" id="KW-0472">Membrane</keyword>
<dbReference type="GO" id="GO:0008061">
    <property type="term" value="F:chitin binding"/>
    <property type="evidence" value="ECO:0007669"/>
    <property type="project" value="InterPro"/>
</dbReference>
<dbReference type="Proteomes" id="UP001265762">
    <property type="component" value="Segment"/>
</dbReference>
<proteinExistence type="predicted"/>
<keyword evidence="1" id="KW-1133">Transmembrane helix</keyword>
<dbReference type="SMART" id="SM00494">
    <property type="entry name" value="ChtBD2"/>
    <property type="match status" value="1"/>
</dbReference>
<keyword evidence="4" id="KW-1185">Reference proteome</keyword>
<reference evidence="3" key="1">
    <citation type="journal article" date="2022" name="Virus Res.">
        <title>Genome analysis of Psilogramma increta granulovirus and its intrapopulation diversity.</title>
        <authorList>
            <person name="Zhang H."/>
            <person name="Li L."/>
            <person name="Chen B."/>
            <person name="Zuo Y."/>
            <person name="Wu W."/>
            <person name="Yuan M."/>
            <person name="Yang K."/>
        </authorList>
    </citation>
    <scope>NUCLEOTIDE SEQUENCE</scope>
    <source>
        <strain evidence="3">GZ</strain>
    </source>
</reference>
<keyword evidence="1" id="KW-0812">Transmembrane</keyword>
<feature type="transmembrane region" description="Helical" evidence="1">
    <location>
        <begin position="6"/>
        <end position="24"/>
    </location>
</feature>
<dbReference type="InterPro" id="IPR002557">
    <property type="entry name" value="Chitin-bd_dom"/>
</dbReference>
<organism evidence="3 4">
    <name type="scientific">Psilogramma increta granulovirus</name>
    <dbReference type="NCBI Taxonomy" id="2953508"/>
    <lineage>
        <taxon>Viruses</taxon>
        <taxon>Viruses incertae sedis</taxon>
        <taxon>Naldaviricetes</taxon>
        <taxon>Lefavirales</taxon>
        <taxon>Baculoviridae</taxon>
        <taxon>Betabaculovirus</taxon>
        <taxon>Betabaculovirus psincretae</taxon>
    </lineage>
</organism>
<name>A0A977TNY6_9BBAC</name>
<dbReference type="SUPFAM" id="SSF57625">
    <property type="entry name" value="Invertebrate chitin-binding proteins"/>
    <property type="match status" value="1"/>
</dbReference>
<accession>A0A977TNY6</accession>
<evidence type="ECO:0000313" key="4">
    <source>
        <dbReference type="Proteomes" id="UP001265762"/>
    </source>
</evidence>
<feature type="domain" description="Chitin-binding type-2" evidence="2">
    <location>
        <begin position="39"/>
        <end position="93"/>
    </location>
</feature>
<dbReference type="Pfam" id="PF01607">
    <property type="entry name" value="CBM_14"/>
    <property type="match status" value="1"/>
</dbReference>
<evidence type="ECO:0000256" key="1">
    <source>
        <dbReference type="SAM" id="Phobius"/>
    </source>
</evidence>
<dbReference type="InterPro" id="IPR036508">
    <property type="entry name" value="Chitin-bd_dom_sf"/>
</dbReference>
<dbReference type="EMBL" id="ON803509">
    <property type="protein sequence ID" value="UXX41845.1"/>
    <property type="molecule type" value="Genomic_DNA"/>
</dbReference>
<dbReference type="GO" id="GO:0005576">
    <property type="term" value="C:extracellular region"/>
    <property type="evidence" value="ECO:0007669"/>
    <property type="project" value="InterPro"/>
</dbReference>
<sequence>MKTYFIYITISLILIVVVIVFTSLKNNDNKNDDKDDDYNSPCPENYVGPVKHPDACDKFIFCFGTQYVVMSCADGLYFDDTLNMCAPKNEVIC</sequence>
<evidence type="ECO:0000259" key="2">
    <source>
        <dbReference type="PROSITE" id="PS50940"/>
    </source>
</evidence>
<protein>
    <submittedName>
        <fullName evidence="3">ChtB</fullName>
    </submittedName>
</protein>
<dbReference type="PROSITE" id="PS50940">
    <property type="entry name" value="CHIT_BIND_II"/>
    <property type="match status" value="1"/>
</dbReference>